<sequence>MKTGLAFLLLVSMSTLSVEALQCYVCSSTMSNTQCNQSPQNCTTGDTCMTTVTNVLGLHYITKECSTAGTCASAAATNVNLVIGGKQVTCCSTNLCNVSGFELTRLNLLLLGLPSVLLMLVTTGAA</sequence>
<dbReference type="eggNOG" id="ENOG502SGGJ">
    <property type="taxonomic scope" value="Eukaryota"/>
</dbReference>
<evidence type="ECO:0000259" key="7">
    <source>
        <dbReference type="SMART" id="SM00134"/>
    </source>
</evidence>
<dbReference type="Pfam" id="PF00087">
    <property type="entry name" value="Toxin_TOLIP"/>
    <property type="match status" value="1"/>
</dbReference>
<dbReference type="OrthoDB" id="10002433at2759"/>
<proteinExistence type="predicted"/>
<dbReference type="RefSeq" id="XP_015212854.1">
    <property type="nucleotide sequence ID" value="XM_015357368.2"/>
</dbReference>
<dbReference type="AlphaFoldDB" id="W5MM03"/>
<evidence type="ECO:0000313" key="9">
    <source>
        <dbReference type="Proteomes" id="UP000018468"/>
    </source>
</evidence>
<protein>
    <submittedName>
        <fullName evidence="8">Prostate stem cell antigen-like</fullName>
    </submittedName>
</protein>
<dbReference type="Ensembl" id="ENSLOCT00000009423.1">
    <property type="protein sequence ID" value="ENSLOCP00000009412.1"/>
    <property type="gene ID" value="ENSLOCG00000007752.1"/>
</dbReference>
<evidence type="ECO:0000313" key="8">
    <source>
        <dbReference type="Ensembl" id="ENSLOCP00000009412.1"/>
    </source>
</evidence>
<dbReference type="OMA" id="TTNDACN"/>
<dbReference type="STRING" id="7918.ENSLOCP00000009412"/>
<keyword evidence="5" id="KW-0325">Glycoprotein</keyword>
<evidence type="ECO:0000256" key="5">
    <source>
        <dbReference type="ARBA" id="ARBA00023180"/>
    </source>
</evidence>
<dbReference type="EMBL" id="AHAT01018165">
    <property type="status" value="NOT_ANNOTATED_CDS"/>
    <property type="molecule type" value="Genomic_DNA"/>
</dbReference>
<dbReference type="PANTHER" id="PTHR16983">
    <property type="entry name" value="UPAR/LY6 DOMAIN-CONTAINING PROTEIN"/>
    <property type="match status" value="1"/>
</dbReference>
<comment type="subcellular location">
    <subcellularLocation>
        <location evidence="1">Cell membrane</location>
    </subcellularLocation>
</comment>
<dbReference type="InterPro" id="IPR035076">
    <property type="entry name" value="Toxin/TOLIP"/>
</dbReference>
<accession>W5MM03</accession>
<dbReference type="KEGG" id="loc:107078612"/>
<dbReference type="GO" id="GO:0005886">
    <property type="term" value="C:plasma membrane"/>
    <property type="evidence" value="ECO:0000318"/>
    <property type="project" value="GO_Central"/>
</dbReference>
<dbReference type="GeneID" id="107078612"/>
<dbReference type="GeneTree" id="ENSGT00980000199189"/>
<keyword evidence="2" id="KW-1003">Cell membrane</keyword>
<dbReference type="Bgee" id="ENSLOCG00000007752">
    <property type="expression patterns" value="Expressed in larva and 10 other cell types or tissues"/>
</dbReference>
<keyword evidence="4" id="KW-0472">Membrane</keyword>
<dbReference type="PANTHER" id="PTHR16983:SF10">
    <property type="entry name" value="PROTEIN QUIVER"/>
    <property type="match status" value="1"/>
</dbReference>
<dbReference type="HOGENOM" id="CLU_141358_1_0_1"/>
<dbReference type="SUPFAM" id="SSF57302">
    <property type="entry name" value="Snake toxin-like"/>
    <property type="match status" value="1"/>
</dbReference>
<dbReference type="InParanoid" id="W5MM03"/>
<dbReference type="InterPro" id="IPR016054">
    <property type="entry name" value="LY6_UPA_recep-like"/>
</dbReference>
<dbReference type="FunFam" id="2.10.60.10:FF:000003">
    <property type="entry name" value="lymphocyte antigen 6E isoform X1"/>
    <property type="match status" value="1"/>
</dbReference>
<evidence type="ECO:0000256" key="1">
    <source>
        <dbReference type="ARBA" id="ARBA00004236"/>
    </source>
</evidence>
<keyword evidence="9" id="KW-1185">Reference proteome</keyword>
<evidence type="ECO:0000256" key="4">
    <source>
        <dbReference type="ARBA" id="ARBA00023136"/>
    </source>
</evidence>
<reference evidence="8" key="2">
    <citation type="submission" date="2025-08" db="UniProtKB">
        <authorList>
            <consortium name="Ensembl"/>
        </authorList>
    </citation>
    <scope>IDENTIFICATION</scope>
</reference>
<dbReference type="InterPro" id="IPR045860">
    <property type="entry name" value="Snake_toxin-like_sf"/>
</dbReference>
<dbReference type="SMART" id="SM00134">
    <property type="entry name" value="LU"/>
    <property type="match status" value="1"/>
</dbReference>
<dbReference type="Proteomes" id="UP000018468">
    <property type="component" value="Linkage group LG11"/>
</dbReference>
<reference evidence="8" key="3">
    <citation type="submission" date="2025-09" db="UniProtKB">
        <authorList>
            <consortium name="Ensembl"/>
        </authorList>
    </citation>
    <scope>IDENTIFICATION</scope>
</reference>
<organism evidence="8 9">
    <name type="scientific">Lepisosteus oculatus</name>
    <name type="common">Spotted gar</name>
    <dbReference type="NCBI Taxonomy" id="7918"/>
    <lineage>
        <taxon>Eukaryota</taxon>
        <taxon>Metazoa</taxon>
        <taxon>Chordata</taxon>
        <taxon>Craniata</taxon>
        <taxon>Vertebrata</taxon>
        <taxon>Euteleostomi</taxon>
        <taxon>Actinopterygii</taxon>
        <taxon>Neopterygii</taxon>
        <taxon>Holostei</taxon>
        <taxon>Semionotiformes</taxon>
        <taxon>Lepisosteidae</taxon>
        <taxon>Lepisosteus</taxon>
    </lineage>
</organism>
<feature type="domain" description="UPAR/Ly6" evidence="7">
    <location>
        <begin position="21"/>
        <end position="111"/>
    </location>
</feature>
<name>W5MM03_LEPOC</name>
<feature type="signal peptide" evidence="6">
    <location>
        <begin position="1"/>
        <end position="20"/>
    </location>
</feature>
<reference evidence="9" key="1">
    <citation type="submission" date="2011-12" db="EMBL/GenBank/DDBJ databases">
        <title>The Draft Genome of Lepisosteus oculatus.</title>
        <authorList>
            <consortium name="The Broad Institute Genome Assembly &amp; Analysis Group"/>
            <consortium name="Computational R&amp;D Group"/>
            <consortium name="and Sequencing Platform"/>
            <person name="Di Palma F."/>
            <person name="Alfoldi J."/>
            <person name="Johnson J."/>
            <person name="Berlin A."/>
            <person name="Gnerre S."/>
            <person name="Jaffe D."/>
            <person name="MacCallum I."/>
            <person name="Young S."/>
            <person name="Walker B.J."/>
            <person name="Lander E.S."/>
            <person name="Lindblad-Toh K."/>
        </authorList>
    </citation>
    <scope>NUCLEOTIDE SEQUENCE [LARGE SCALE GENOMIC DNA]</scope>
</reference>
<evidence type="ECO:0000256" key="6">
    <source>
        <dbReference type="SAM" id="SignalP"/>
    </source>
</evidence>
<dbReference type="InterPro" id="IPR051110">
    <property type="entry name" value="Ly-6/neurotoxin-like_GPI-ap"/>
</dbReference>
<evidence type="ECO:0000256" key="2">
    <source>
        <dbReference type="ARBA" id="ARBA00022475"/>
    </source>
</evidence>
<evidence type="ECO:0000256" key="3">
    <source>
        <dbReference type="ARBA" id="ARBA00022729"/>
    </source>
</evidence>
<feature type="chain" id="PRO_5004866249" evidence="6">
    <location>
        <begin position="21"/>
        <end position="126"/>
    </location>
</feature>
<dbReference type="Gene3D" id="2.10.60.10">
    <property type="entry name" value="CD59"/>
    <property type="match status" value="1"/>
</dbReference>
<keyword evidence="3 6" id="KW-0732">Signal</keyword>